<accession>A0A938WPE8</accession>
<dbReference type="PANTHER" id="PTHR43394">
    <property type="entry name" value="ATP-DEPENDENT PERMEASE MDL1, MITOCHONDRIAL"/>
    <property type="match status" value="1"/>
</dbReference>
<dbReference type="InterPro" id="IPR036640">
    <property type="entry name" value="ABC1_TM_sf"/>
</dbReference>
<dbReference type="PROSITE" id="PS50893">
    <property type="entry name" value="ABC_TRANSPORTER_2"/>
    <property type="match status" value="1"/>
</dbReference>
<feature type="transmembrane region" description="Helical" evidence="10">
    <location>
        <begin position="401"/>
        <end position="423"/>
    </location>
</feature>
<keyword evidence="3" id="KW-1003">Cell membrane</keyword>
<dbReference type="InterPro" id="IPR003439">
    <property type="entry name" value="ABC_transporter-like_ATP-bd"/>
</dbReference>
<feature type="domain" description="Peptidase C39" evidence="13">
    <location>
        <begin position="9"/>
        <end position="132"/>
    </location>
</feature>
<keyword evidence="5" id="KW-0547">Nucleotide-binding</keyword>
<dbReference type="Pfam" id="PF00664">
    <property type="entry name" value="ABC_membrane"/>
    <property type="match status" value="1"/>
</dbReference>
<dbReference type="PROSITE" id="PS50929">
    <property type="entry name" value="ABC_TM1F"/>
    <property type="match status" value="1"/>
</dbReference>
<dbReference type="SUPFAM" id="SSF90123">
    <property type="entry name" value="ABC transporter transmembrane region"/>
    <property type="match status" value="1"/>
</dbReference>
<evidence type="ECO:0000256" key="5">
    <source>
        <dbReference type="ARBA" id="ARBA00022741"/>
    </source>
</evidence>
<dbReference type="Pfam" id="PF03412">
    <property type="entry name" value="Peptidase_C39"/>
    <property type="match status" value="1"/>
</dbReference>
<dbReference type="GO" id="GO:0005524">
    <property type="term" value="F:ATP binding"/>
    <property type="evidence" value="ECO:0007669"/>
    <property type="project" value="UniProtKB-KW"/>
</dbReference>
<keyword evidence="9 10" id="KW-0472">Membrane</keyword>
<evidence type="ECO:0000256" key="6">
    <source>
        <dbReference type="ARBA" id="ARBA00022801"/>
    </source>
</evidence>
<evidence type="ECO:0000256" key="10">
    <source>
        <dbReference type="SAM" id="Phobius"/>
    </source>
</evidence>
<evidence type="ECO:0000313" key="15">
    <source>
        <dbReference type="Proteomes" id="UP000764045"/>
    </source>
</evidence>
<evidence type="ECO:0000259" key="12">
    <source>
        <dbReference type="PROSITE" id="PS50929"/>
    </source>
</evidence>
<comment type="caution">
    <text evidence="14">The sequence shown here is derived from an EMBL/GenBank/DDBJ whole genome shotgun (WGS) entry which is preliminary data.</text>
</comment>
<organism evidence="14 15">
    <name type="scientific">Marseilla massiliensis</name>
    <dbReference type="NCBI Taxonomy" id="1841864"/>
    <lineage>
        <taxon>Bacteria</taxon>
        <taxon>Pseudomonadati</taxon>
        <taxon>Bacteroidota</taxon>
        <taxon>Bacteroidia</taxon>
        <taxon>Bacteroidales</taxon>
        <taxon>Prevotellaceae</taxon>
        <taxon>Marseilla</taxon>
    </lineage>
</organism>
<evidence type="ECO:0000256" key="1">
    <source>
        <dbReference type="ARBA" id="ARBA00004651"/>
    </source>
</evidence>
<sequence>MSVFPFRMQHDAMQCGIACLQMVCEYHGRKMSAAEVEELCPSTAEGVSLLGMSRAAEALGLHTVSGRLPVDMLAKAPLPCILHWRQRHFVVLYRIRGRGRRLRYCVADPAKGLVEYSRAELEEGWLSSRSDGEDKGIAMLLETTPAFAEAATGKRGGDTGSVRFLMAYVRRYKAAFAHVLAGLAIGSAIQLLLPLLTQAVVDRGIALRDIGFVWLVLAGQLMLTFSATALDFVRRWLLTHVSMRVNLSILSDFFAKLLSLPMPFFDTKHTGDLLQRMADHDRVEQFLTGHVLTVLFSTMTIAVFGCMLLAYDAVLFLVFAAFSAVYGLWMAAFLRRRRVLDYERFEREADSHDKTWQMVTAMQEIKLQDCRRRRRQEWEQTRLGLFGVRMKALRLQQAEEAGGVLISSVKDIIITVMAAMAVIDGRMTLGQMLAVQYIMGQLAVPVDSLLGFVYSWQDVRLSLERINEIHRARPEGRDGAMAAFASADRTIRVEGLSFRYDRNALRPTLQDVSLDIEQGKTTAIVGASGSGKTTLLKLLLAYYTPEGGQVTVGGRPLADYDPQWWRSRLGVVMQDGVIFSESVARNIAVGDGEIDADRLVAAARMARVDDFVASLPLGYDTRIGRNGMGLSAGQRQRILIARAVYKDPEYVFMDEATNSLDASNERAIVESLGEFLSGRTVLVIAHRLSTVRNADRIAVMDRGRIVECGTHEELTAMRGAYYQLVKNQLEL</sequence>
<reference evidence="14 15" key="1">
    <citation type="journal article" date="2021" name="Sci. Rep.">
        <title>The distribution of antibiotic resistance genes in chicken gut microbiota commensals.</title>
        <authorList>
            <person name="Juricova H."/>
            <person name="Matiasovicova J."/>
            <person name="Kubasova T."/>
            <person name="Cejkova D."/>
            <person name="Rychlik I."/>
        </authorList>
    </citation>
    <scope>NUCLEOTIDE SEQUENCE [LARGE SCALE GENOMIC DNA]</scope>
    <source>
        <strain evidence="14 15">An819</strain>
    </source>
</reference>
<feature type="transmembrane region" description="Helical" evidence="10">
    <location>
        <begin position="174"/>
        <end position="193"/>
    </location>
</feature>
<dbReference type="SMART" id="SM00382">
    <property type="entry name" value="AAA"/>
    <property type="match status" value="1"/>
</dbReference>
<feature type="domain" description="ABC transporter" evidence="11">
    <location>
        <begin position="491"/>
        <end position="727"/>
    </location>
</feature>
<dbReference type="PROSITE" id="PS50990">
    <property type="entry name" value="PEPTIDASE_C39"/>
    <property type="match status" value="1"/>
</dbReference>
<dbReference type="CDD" id="cd18571">
    <property type="entry name" value="ABC_6TM_peptidase_like"/>
    <property type="match status" value="1"/>
</dbReference>
<evidence type="ECO:0000256" key="3">
    <source>
        <dbReference type="ARBA" id="ARBA00022475"/>
    </source>
</evidence>
<dbReference type="InterPro" id="IPR003593">
    <property type="entry name" value="AAA+_ATPase"/>
</dbReference>
<dbReference type="Gene3D" id="1.20.1560.10">
    <property type="entry name" value="ABC transporter type 1, transmembrane domain"/>
    <property type="match status" value="1"/>
</dbReference>
<feature type="transmembrane region" description="Helical" evidence="10">
    <location>
        <begin position="286"/>
        <end position="310"/>
    </location>
</feature>
<keyword evidence="8 10" id="KW-1133">Transmembrane helix</keyword>
<dbReference type="FunFam" id="3.40.50.300:FF:000299">
    <property type="entry name" value="ABC transporter ATP-binding protein/permease"/>
    <property type="match status" value="1"/>
</dbReference>
<dbReference type="RefSeq" id="WP_205112009.1">
    <property type="nucleotide sequence ID" value="NZ_JACJJL010000040.1"/>
</dbReference>
<dbReference type="GO" id="GO:0005886">
    <property type="term" value="C:plasma membrane"/>
    <property type="evidence" value="ECO:0007669"/>
    <property type="project" value="UniProtKB-SubCell"/>
</dbReference>
<proteinExistence type="predicted"/>
<evidence type="ECO:0000259" key="11">
    <source>
        <dbReference type="PROSITE" id="PS50893"/>
    </source>
</evidence>
<feature type="transmembrane region" description="Helical" evidence="10">
    <location>
        <begin position="213"/>
        <end position="233"/>
    </location>
</feature>
<dbReference type="PROSITE" id="PS00211">
    <property type="entry name" value="ABC_TRANSPORTER_1"/>
    <property type="match status" value="1"/>
</dbReference>
<dbReference type="GO" id="GO:0008233">
    <property type="term" value="F:peptidase activity"/>
    <property type="evidence" value="ECO:0007669"/>
    <property type="project" value="InterPro"/>
</dbReference>
<dbReference type="InterPro" id="IPR005074">
    <property type="entry name" value="Peptidase_C39"/>
</dbReference>
<dbReference type="EMBL" id="JACJJL010000040">
    <property type="protein sequence ID" value="MBM6663030.1"/>
    <property type="molecule type" value="Genomic_DNA"/>
</dbReference>
<dbReference type="InterPro" id="IPR039421">
    <property type="entry name" value="Type_1_exporter"/>
</dbReference>
<dbReference type="Gene3D" id="3.40.50.300">
    <property type="entry name" value="P-loop containing nucleotide triphosphate hydrolases"/>
    <property type="match status" value="1"/>
</dbReference>
<dbReference type="Proteomes" id="UP000764045">
    <property type="component" value="Unassembled WGS sequence"/>
</dbReference>
<keyword evidence="2" id="KW-0813">Transport</keyword>
<evidence type="ECO:0000256" key="4">
    <source>
        <dbReference type="ARBA" id="ARBA00022692"/>
    </source>
</evidence>
<dbReference type="GO" id="GO:0016887">
    <property type="term" value="F:ATP hydrolysis activity"/>
    <property type="evidence" value="ECO:0007669"/>
    <property type="project" value="InterPro"/>
</dbReference>
<dbReference type="AlphaFoldDB" id="A0A938WPE8"/>
<evidence type="ECO:0000256" key="8">
    <source>
        <dbReference type="ARBA" id="ARBA00022989"/>
    </source>
</evidence>
<dbReference type="Gene3D" id="3.90.70.10">
    <property type="entry name" value="Cysteine proteinases"/>
    <property type="match status" value="1"/>
</dbReference>
<keyword evidence="15" id="KW-1185">Reference proteome</keyword>
<evidence type="ECO:0000256" key="7">
    <source>
        <dbReference type="ARBA" id="ARBA00022840"/>
    </source>
</evidence>
<protein>
    <submittedName>
        <fullName evidence="14">Peptidase domain-containing ABC transporter</fullName>
    </submittedName>
</protein>
<dbReference type="SUPFAM" id="SSF52540">
    <property type="entry name" value="P-loop containing nucleoside triphosphate hydrolases"/>
    <property type="match status" value="1"/>
</dbReference>
<keyword evidence="7" id="KW-0067">ATP-binding</keyword>
<dbReference type="InterPro" id="IPR017871">
    <property type="entry name" value="ABC_transporter-like_CS"/>
</dbReference>
<dbReference type="InterPro" id="IPR027417">
    <property type="entry name" value="P-loop_NTPase"/>
</dbReference>
<dbReference type="GO" id="GO:0015421">
    <property type="term" value="F:ABC-type oligopeptide transporter activity"/>
    <property type="evidence" value="ECO:0007669"/>
    <property type="project" value="TreeGrafter"/>
</dbReference>
<evidence type="ECO:0000259" key="13">
    <source>
        <dbReference type="PROSITE" id="PS50990"/>
    </source>
</evidence>
<feature type="transmembrane region" description="Helical" evidence="10">
    <location>
        <begin position="316"/>
        <end position="334"/>
    </location>
</feature>
<dbReference type="Pfam" id="PF00005">
    <property type="entry name" value="ABC_tran"/>
    <property type="match status" value="1"/>
</dbReference>
<gene>
    <name evidence="14" type="ORF">H6B30_14980</name>
</gene>
<name>A0A938WPE8_9BACT</name>
<evidence type="ECO:0000256" key="9">
    <source>
        <dbReference type="ARBA" id="ARBA00023136"/>
    </source>
</evidence>
<evidence type="ECO:0000256" key="2">
    <source>
        <dbReference type="ARBA" id="ARBA00022448"/>
    </source>
</evidence>
<keyword evidence="4 10" id="KW-0812">Transmembrane</keyword>
<dbReference type="GO" id="GO:0006508">
    <property type="term" value="P:proteolysis"/>
    <property type="evidence" value="ECO:0007669"/>
    <property type="project" value="InterPro"/>
</dbReference>
<evidence type="ECO:0000313" key="14">
    <source>
        <dbReference type="EMBL" id="MBM6663030.1"/>
    </source>
</evidence>
<keyword evidence="6" id="KW-0378">Hydrolase</keyword>
<dbReference type="PANTHER" id="PTHR43394:SF1">
    <property type="entry name" value="ATP-BINDING CASSETTE SUB-FAMILY B MEMBER 10, MITOCHONDRIAL"/>
    <property type="match status" value="1"/>
</dbReference>
<dbReference type="InterPro" id="IPR011527">
    <property type="entry name" value="ABC1_TM_dom"/>
</dbReference>
<feature type="domain" description="ABC transmembrane type-1" evidence="12">
    <location>
        <begin position="179"/>
        <end position="458"/>
    </location>
</feature>
<comment type="subcellular location">
    <subcellularLocation>
        <location evidence="1">Cell membrane</location>
        <topology evidence="1">Multi-pass membrane protein</topology>
    </subcellularLocation>
</comment>